<name>A0A1Y1JYA5_PHOPY</name>
<dbReference type="InterPro" id="IPR000717">
    <property type="entry name" value="PCI_dom"/>
</dbReference>
<dbReference type="PANTHER" id="PTHR13339">
    <property type="entry name" value="COP9 SIGNALOSOME COMPLEX SUBUNIT 8"/>
    <property type="match status" value="1"/>
</dbReference>
<feature type="domain" description="PCI" evidence="8">
    <location>
        <begin position="1"/>
        <end position="175"/>
    </location>
</feature>
<dbReference type="Gene3D" id="1.25.40.990">
    <property type="match status" value="1"/>
</dbReference>
<keyword evidence="5" id="KW-0963">Cytoplasm</keyword>
<sequence>MVINNNIEKLAEDLEKQELEAPNGIPLPQIYAQLLAIYLYQNDLCNAKYLWKRIPVNVKSSNPELGNIWTVGQHMWKRDFPAIYKALNAVTWSDSVAEIMKILHEKVRSRAIDLIEQAYSSISLDMVAAMTGLSQDVAGAACVERGWSVEMDTHIIHPVRSNLQSSGDTSSEDQLYKLTEFVSFLEN</sequence>
<keyword evidence="6" id="KW-0736">Signalosome</keyword>
<dbReference type="Proteomes" id="UP000327044">
    <property type="component" value="Unassembled WGS sequence"/>
</dbReference>
<evidence type="ECO:0000256" key="5">
    <source>
        <dbReference type="ARBA" id="ARBA00022490"/>
    </source>
</evidence>
<dbReference type="Pfam" id="PF10075">
    <property type="entry name" value="CSN8_PSD8_EIF3K"/>
    <property type="match status" value="1"/>
</dbReference>
<evidence type="ECO:0000313" key="9">
    <source>
        <dbReference type="EMBL" id="JAV51986.1"/>
    </source>
</evidence>
<evidence type="ECO:0000313" key="10">
    <source>
        <dbReference type="EMBL" id="KAB0798062.1"/>
    </source>
</evidence>
<dbReference type="InterPro" id="IPR033205">
    <property type="entry name" value="COP9_CSN8"/>
</dbReference>
<evidence type="ECO:0000256" key="7">
    <source>
        <dbReference type="ARBA" id="ARBA00023242"/>
    </source>
</evidence>
<dbReference type="GO" id="GO:0008180">
    <property type="term" value="C:COP9 signalosome"/>
    <property type="evidence" value="ECO:0007669"/>
    <property type="project" value="UniProtKB-KW"/>
</dbReference>
<accession>A0A1Y1JYA5</accession>
<dbReference type="FunFam" id="1.25.40.990:FF:000011">
    <property type="entry name" value="COP9 signalosome complex subunit 8-like Protein"/>
    <property type="match status" value="1"/>
</dbReference>
<evidence type="ECO:0000256" key="1">
    <source>
        <dbReference type="ARBA" id="ARBA00004123"/>
    </source>
</evidence>
<protein>
    <recommendedName>
        <fullName evidence="4">COP9 signalosome complex subunit 8</fullName>
    </recommendedName>
</protein>
<dbReference type="AlphaFoldDB" id="A0A1Y1JYA5"/>
<reference evidence="10 11" key="2">
    <citation type="journal article" date="2018" name="Elife">
        <title>Firefly genomes illuminate parallel origins of bioluminescence in beetles.</title>
        <authorList>
            <person name="Fallon T.R."/>
            <person name="Lower S.E."/>
            <person name="Chang C.H."/>
            <person name="Bessho-Uehara M."/>
            <person name="Martin G.J."/>
            <person name="Bewick A.J."/>
            <person name="Behringer M."/>
            <person name="Debat H.J."/>
            <person name="Wong I."/>
            <person name="Day J.C."/>
            <person name="Suvorov A."/>
            <person name="Silva C.J."/>
            <person name="Stanger-Hall K.F."/>
            <person name="Hall D.W."/>
            <person name="Schmitz R.J."/>
            <person name="Nelson D.R."/>
            <person name="Lewis S.M."/>
            <person name="Shigenobu S."/>
            <person name="Bybee S.M."/>
            <person name="Larracuente A.M."/>
            <person name="Oba Y."/>
            <person name="Weng J.K."/>
        </authorList>
    </citation>
    <scope>NUCLEOTIDE SEQUENCE [LARGE SCALE GENOMIC DNA]</scope>
    <source>
        <strain evidence="10">1611_PpyrPB1</strain>
        <tissue evidence="10">Whole body</tissue>
    </source>
</reference>
<dbReference type="EMBL" id="GEZM01102088">
    <property type="protein sequence ID" value="JAV51986.1"/>
    <property type="molecule type" value="Transcribed_RNA"/>
</dbReference>
<dbReference type="InterPro" id="IPR033464">
    <property type="entry name" value="CSN8_PSD8_EIF3K"/>
</dbReference>
<reference evidence="9" key="1">
    <citation type="journal article" date="2016" name="Sci. Rep.">
        <title>Molecular characterization of firefly nuptial gifts: a multi-omics approach sheds light on postcopulatory sexual selection.</title>
        <authorList>
            <person name="Al-Wathiqui N."/>
            <person name="Fallon T.R."/>
            <person name="South A."/>
            <person name="Weng J.K."/>
            <person name="Lewis S.M."/>
        </authorList>
    </citation>
    <scope>NUCLEOTIDE SEQUENCE</scope>
</reference>
<dbReference type="EMBL" id="VVIM01000006">
    <property type="protein sequence ID" value="KAB0798062.1"/>
    <property type="molecule type" value="Genomic_DNA"/>
</dbReference>
<evidence type="ECO:0000256" key="4">
    <source>
        <dbReference type="ARBA" id="ARBA00014875"/>
    </source>
</evidence>
<gene>
    <name evidence="10" type="ORF">PPYR_09055</name>
</gene>
<evidence type="ECO:0000256" key="2">
    <source>
        <dbReference type="ARBA" id="ARBA00004496"/>
    </source>
</evidence>
<comment type="subcellular location">
    <subcellularLocation>
        <location evidence="2">Cytoplasm</location>
    </subcellularLocation>
    <subcellularLocation>
        <location evidence="1">Nucleus</location>
    </subcellularLocation>
</comment>
<proteinExistence type="inferred from homology"/>
<dbReference type="PROSITE" id="PS50250">
    <property type="entry name" value="PCI"/>
    <property type="match status" value="1"/>
</dbReference>
<keyword evidence="7" id="KW-0539">Nucleus</keyword>
<dbReference type="FunCoup" id="A0A1Y1JYA5">
    <property type="interactions" value="1762"/>
</dbReference>
<reference evidence="10" key="3">
    <citation type="submission" date="2019-08" db="EMBL/GenBank/DDBJ databases">
        <authorList>
            <consortium name="Photinus pyralis genome working group"/>
            <person name="Fallon T.R."/>
            <person name="Sander Lower S.E."/>
            <person name="Weng J.-K."/>
        </authorList>
    </citation>
    <scope>NUCLEOTIDE SEQUENCE</scope>
    <source>
        <strain evidence="10">1611_PpyrPB1</strain>
        <tissue evidence="10">Whole body</tissue>
    </source>
</reference>
<dbReference type="GO" id="GO:0000338">
    <property type="term" value="P:protein deneddylation"/>
    <property type="evidence" value="ECO:0007669"/>
    <property type="project" value="InterPro"/>
</dbReference>
<dbReference type="GO" id="GO:0010387">
    <property type="term" value="P:COP9 signalosome assembly"/>
    <property type="evidence" value="ECO:0007669"/>
    <property type="project" value="InterPro"/>
</dbReference>
<evidence type="ECO:0000313" key="11">
    <source>
        <dbReference type="Proteomes" id="UP000327044"/>
    </source>
</evidence>
<keyword evidence="11" id="KW-1185">Reference proteome</keyword>
<evidence type="ECO:0000259" key="8">
    <source>
        <dbReference type="PROSITE" id="PS50250"/>
    </source>
</evidence>
<evidence type="ECO:0000256" key="3">
    <source>
        <dbReference type="ARBA" id="ARBA00008252"/>
    </source>
</evidence>
<dbReference type="GO" id="GO:0005737">
    <property type="term" value="C:cytoplasm"/>
    <property type="evidence" value="ECO:0007669"/>
    <property type="project" value="UniProtKB-SubCell"/>
</dbReference>
<comment type="similarity">
    <text evidence="3">Belongs to the CSN8 family.</text>
</comment>
<dbReference type="PANTHER" id="PTHR13339:SF0">
    <property type="entry name" value="COP9 SIGNALOSOME COMPLEX SUBUNIT 8"/>
    <property type="match status" value="1"/>
</dbReference>
<organism evidence="9">
    <name type="scientific">Photinus pyralis</name>
    <name type="common">Common eastern firefly</name>
    <name type="synonym">Lampyris pyralis</name>
    <dbReference type="NCBI Taxonomy" id="7054"/>
    <lineage>
        <taxon>Eukaryota</taxon>
        <taxon>Metazoa</taxon>
        <taxon>Ecdysozoa</taxon>
        <taxon>Arthropoda</taxon>
        <taxon>Hexapoda</taxon>
        <taxon>Insecta</taxon>
        <taxon>Pterygota</taxon>
        <taxon>Neoptera</taxon>
        <taxon>Endopterygota</taxon>
        <taxon>Coleoptera</taxon>
        <taxon>Polyphaga</taxon>
        <taxon>Elateriformia</taxon>
        <taxon>Elateroidea</taxon>
        <taxon>Lampyridae</taxon>
        <taxon>Lampyrinae</taxon>
        <taxon>Photinus</taxon>
    </lineage>
</organism>
<evidence type="ECO:0000256" key="6">
    <source>
        <dbReference type="ARBA" id="ARBA00022790"/>
    </source>
</evidence>
<dbReference type="InParanoid" id="A0A1Y1JYA5"/>